<dbReference type="SUPFAM" id="SSF54001">
    <property type="entry name" value="Cysteine proteinases"/>
    <property type="match status" value="1"/>
</dbReference>
<dbReference type="Proteomes" id="UP001162131">
    <property type="component" value="Unassembled WGS sequence"/>
</dbReference>
<feature type="domain" description="USP" evidence="1">
    <location>
        <begin position="16"/>
        <end position="325"/>
    </location>
</feature>
<organism evidence="2 3">
    <name type="scientific">Blepharisma stoltei</name>
    <dbReference type="NCBI Taxonomy" id="1481888"/>
    <lineage>
        <taxon>Eukaryota</taxon>
        <taxon>Sar</taxon>
        <taxon>Alveolata</taxon>
        <taxon>Ciliophora</taxon>
        <taxon>Postciliodesmatophora</taxon>
        <taxon>Heterotrichea</taxon>
        <taxon>Heterotrichida</taxon>
        <taxon>Blepharismidae</taxon>
        <taxon>Blepharisma</taxon>
    </lineage>
</organism>
<dbReference type="Gene3D" id="3.90.70.10">
    <property type="entry name" value="Cysteine proteinases"/>
    <property type="match status" value="1"/>
</dbReference>
<name>A0AAU9JNH5_9CILI</name>
<evidence type="ECO:0000313" key="2">
    <source>
        <dbReference type="EMBL" id="CAG9326534.1"/>
    </source>
</evidence>
<comment type="caution">
    <text evidence="2">The sequence shown here is derived from an EMBL/GenBank/DDBJ whole genome shotgun (WGS) entry which is preliminary data.</text>
</comment>
<reference evidence="2" key="1">
    <citation type="submission" date="2021-09" db="EMBL/GenBank/DDBJ databases">
        <authorList>
            <consortium name="AG Swart"/>
            <person name="Singh M."/>
            <person name="Singh A."/>
            <person name="Seah K."/>
            <person name="Emmerich C."/>
        </authorList>
    </citation>
    <scope>NUCLEOTIDE SEQUENCE</scope>
    <source>
        <strain evidence="2">ATCC30299</strain>
    </source>
</reference>
<dbReference type="InterPro" id="IPR038765">
    <property type="entry name" value="Papain-like_cys_pep_sf"/>
</dbReference>
<accession>A0AAU9JNH5</accession>
<protein>
    <recommendedName>
        <fullName evidence="1">USP domain-containing protein</fullName>
    </recommendedName>
</protein>
<dbReference type="EMBL" id="CAJZBQ010000040">
    <property type="protein sequence ID" value="CAG9326534.1"/>
    <property type="molecule type" value="Genomic_DNA"/>
</dbReference>
<proteinExistence type="predicted"/>
<evidence type="ECO:0000259" key="1">
    <source>
        <dbReference type="PROSITE" id="PS50235"/>
    </source>
</evidence>
<dbReference type="PROSITE" id="PS50235">
    <property type="entry name" value="USP_3"/>
    <property type="match status" value="1"/>
</dbReference>
<gene>
    <name evidence="2" type="ORF">BSTOLATCC_MIC40959</name>
</gene>
<sequence length="402" mass="46186">MQGNFQSTAQADSTAQGFINNDTDCFIISALQLCIRSGLLRTICNQKWKTDFLDSVNPIVDALIDLRNEYNAKRGSENRPLKVQRLRMALADQKTIYQCGNLGDAWDAINFMFETIHNYYSPFFANRIEACCPVHEIFGKVGKQVESCTNPACDVPKNPKIYDIDKRAYIIQHTVQIINQENMLVPLGIINKGENEDLISFMLSEMENNAPRRCLICHETSYKKAYFFSEFPKYLLLYLDFNNSIPNLPDAIYSNFEKLQSIPCGAFWYNAVGFILYVKNIHYTAMIYSRAKKVWQVIDDQKKILLEDYSDLRESVPSIALYRLSNKQSNYHFPILFRYADLPIEPNYISPPDSVNLEQKSIYVPTKQLVDHKICLACNMPNPIYNSVCISCKVNLNNPISS</sequence>
<evidence type="ECO:0000313" key="3">
    <source>
        <dbReference type="Proteomes" id="UP001162131"/>
    </source>
</evidence>
<dbReference type="InterPro" id="IPR028889">
    <property type="entry name" value="USP"/>
</dbReference>
<keyword evidence="3" id="KW-1185">Reference proteome</keyword>
<dbReference type="AlphaFoldDB" id="A0AAU9JNH5"/>